<comment type="caution">
    <text evidence="6">The sequence shown here is derived from an EMBL/GenBank/DDBJ whole genome shotgun (WGS) entry which is preliminary data.</text>
</comment>
<dbReference type="InterPro" id="IPR027397">
    <property type="entry name" value="Catenin-bd_sf"/>
</dbReference>
<evidence type="ECO:0000313" key="7">
    <source>
        <dbReference type="Proteomes" id="UP001066276"/>
    </source>
</evidence>
<dbReference type="Pfam" id="PF01049">
    <property type="entry name" value="CADH_Y-type_LIR"/>
    <property type="match status" value="1"/>
</dbReference>
<evidence type="ECO:0000313" key="6">
    <source>
        <dbReference type="EMBL" id="KAJ1083504.1"/>
    </source>
</evidence>
<gene>
    <name evidence="6" type="ORF">NDU88_003663</name>
</gene>
<evidence type="ECO:0000256" key="1">
    <source>
        <dbReference type="ARBA" id="ARBA00022692"/>
    </source>
</evidence>
<proteinExistence type="predicted"/>
<evidence type="ECO:0000256" key="4">
    <source>
        <dbReference type="SAM" id="MobiDB-lite"/>
    </source>
</evidence>
<keyword evidence="1" id="KW-0812">Transmembrane</keyword>
<feature type="region of interest" description="Disordered" evidence="4">
    <location>
        <begin position="20"/>
        <end position="41"/>
    </location>
</feature>
<dbReference type="AlphaFoldDB" id="A0AAV7KYQ2"/>
<evidence type="ECO:0000256" key="3">
    <source>
        <dbReference type="RuleBase" id="RU004357"/>
    </source>
</evidence>
<name>A0AAV7KYQ2_PLEWA</name>
<evidence type="ECO:0000259" key="5">
    <source>
        <dbReference type="Pfam" id="PF01049"/>
    </source>
</evidence>
<dbReference type="GO" id="GO:0005509">
    <property type="term" value="F:calcium ion binding"/>
    <property type="evidence" value="ECO:0007669"/>
    <property type="project" value="InterPro"/>
</dbReference>
<keyword evidence="2" id="KW-0472">Membrane</keyword>
<organism evidence="6 7">
    <name type="scientific">Pleurodeles waltl</name>
    <name type="common">Iberian ribbed newt</name>
    <dbReference type="NCBI Taxonomy" id="8319"/>
    <lineage>
        <taxon>Eukaryota</taxon>
        <taxon>Metazoa</taxon>
        <taxon>Chordata</taxon>
        <taxon>Craniata</taxon>
        <taxon>Vertebrata</taxon>
        <taxon>Euteleostomi</taxon>
        <taxon>Amphibia</taxon>
        <taxon>Batrachia</taxon>
        <taxon>Caudata</taxon>
        <taxon>Salamandroidea</taxon>
        <taxon>Salamandridae</taxon>
        <taxon>Pleurodelinae</taxon>
        <taxon>Pleurodeles</taxon>
    </lineage>
</organism>
<protein>
    <recommendedName>
        <fullName evidence="5">Cadherin Y-type LIR-motif domain-containing protein</fullName>
    </recommendedName>
</protein>
<reference evidence="6" key="1">
    <citation type="journal article" date="2022" name="bioRxiv">
        <title>Sequencing and chromosome-scale assembly of the giantPleurodeles waltlgenome.</title>
        <authorList>
            <person name="Brown T."/>
            <person name="Elewa A."/>
            <person name="Iarovenko S."/>
            <person name="Subramanian E."/>
            <person name="Araus A.J."/>
            <person name="Petzold A."/>
            <person name="Susuki M."/>
            <person name="Suzuki K.-i.T."/>
            <person name="Hayashi T."/>
            <person name="Toyoda A."/>
            <person name="Oliveira C."/>
            <person name="Osipova E."/>
            <person name="Leigh N.D."/>
            <person name="Simon A."/>
            <person name="Yun M.H."/>
        </authorList>
    </citation>
    <scope>NUCLEOTIDE SEQUENCE</scope>
    <source>
        <strain evidence="6">20211129_DDA</strain>
        <tissue evidence="6">Liver</tissue>
    </source>
</reference>
<dbReference type="Gene3D" id="4.10.900.10">
    <property type="entry name" value="TCF3-CBD (Catenin binding domain)"/>
    <property type="match status" value="1"/>
</dbReference>
<evidence type="ECO:0000256" key="2">
    <source>
        <dbReference type="ARBA" id="ARBA00022989"/>
    </source>
</evidence>
<dbReference type="Proteomes" id="UP001066276">
    <property type="component" value="Chromosome 12"/>
</dbReference>
<dbReference type="EMBL" id="JANPWB010000016">
    <property type="protein sequence ID" value="KAJ1083504.1"/>
    <property type="molecule type" value="Genomic_DNA"/>
</dbReference>
<keyword evidence="2" id="KW-1133">Transmembrane helix</keyword>
<comment type="function">
    <text evidence="3">Cadherins are calcium-dependent cell adhesion proteins.</text>
</comment>
<dbReference type="GO" id="GO:0007156">
    <property type="term" value="P:homophilic cell adhesion via plasma membrane adhesion molecules"/>
    <property type="evidence" value="ECO:0007669"/>
    <property type="project" value="InterPro"/>
</dbReference>
<keyword evidence="7" id="KW-1185">Reference proteome</keyword>
<dbReference type="InterPro" id="IPR000233">
    <property type="entry name" value="Cadherin_Y-type_LIR"/>
</dbReference>
<sequence>MVELQLSLQTSPTFSLCKHTEDGLHEEQPSDSDVVPSQKDKIEVSNRTASLTSEEFSRYLWEVVQEADQNQEAFFCDSLKLYCTEGGGSLAGSLSTLQSTTQDEDVQYDEMKEWGSKFDRLNELYSYTDQEEDL</sequence>
<feature type="domain" description="Cadherin Y-type LIR-motif" evidence="5">
    <location>
        <begin position="67"/>
        <end position="125"/>
    </location>
</feature>
<accession>A0AAV7KYQ2</accession>
<dbReference type="FunFam" id="4.10.900.10:FF:000007">
    <property type="entry name" value="Cadherin 22"/>
    <property type="match status" value="1"/>
</dbReference>